<dbReference type="Proteomes" id="UP000256629">
    <property type="component" value="Unassembled WGS sequence"/>
</dbReference>
<keyword evidence="1" id="KW-1133">Transmembrane helix</keyword>
<keyword evidence="1" id="KW-0472">Membrane</keyword>
<dbReference type="EMBL" id="QRDX01000001">
    <property type="protein sequence ID" value="RED50149.1"/>
    <property type="molecule type" value="Genomic_DNA"/>
</dbReference>
<accession>A0A3D9HKX7</accession>
<evidence type="ECO:0000313" key="2">
    <source>
        <dbReference type="EMBL" id="RED50149.1"/>
    </source>
</evidence>
<evidence type="ECO:0000256" key="1">
    <source>
        <dbReference type="SAM" id="Phobius"/>
    </source>
</evidence>
<dbReference type="OrthoDB" id="1435237at2"/>
<dbReference type="InterPro" id="IPR013783">
    <property type="entry name" value="Ig-like_fold"/>
</dbReference>
<dbReference type="PROSITE" id="PS51257">
    <property type="entry name" value="PROKAR_LIPOPROTEIN"/>
    <property type="match status" value="1"/>
</dbReference>
<dbReference type="AlphaFoldDB" id="A0A3D9HKX7"/>
<dbReference type="Gene3D" id="2.60.40.10">
    <property type="entry name" value="Immunoglobulins"/>
    <property type="match status" value="1"/>
</dbReference>
<evidence type="ECO:0000313" key="3">
    <source>
        <dbReference type="Proteomes" id="UP000256629"/>
    </source>
</evidence>
<comment type="caution">
    <text evidence="2">The sequence shown here is derived from an EMBL/GenBank/DDBJ whole genome shotgun (WGS) entry which is preliminary data.</text>
</comment>
<keyword evidence="1" id="KW-0812">Transmembrane</keyword>
<protein>
    <submittedName>
        <fullName evidence="2">Uncharacterized protein</fullName>
    </submittedName>
</protein>
<dbReference type="Pfam" id="PF05345">
    <property type="entry name" value="He_PIG"/>
    <property type="match status" value="1"/>
</dbReference>
<reference evidence="2 3" key="1">
    <citation type="submission" date="2018-07" db="EMBL/GenBank/DDBJ databases">
        <title>Genomic Encyclopedia of Type Strains, Phase III (KMG-III): the genomes of soil and plant-associated and newly described type strains.</title>
        <authorList>
            <person name="Whitman W."/>
        </authorList>
    </citation>
    <scope>NUCLEOTIDE SEQUENCE [LARGE SCALE GENOMIC DNA]</scope>
    <source>
        <strain evidence="2 3">CECT 8487</strain>
    </source>
</reference>
<keyword evidence="3" id="KW-1185">Reference proteome</keyword>
<feature type="transmembrane region" description="Helical" evidence="1">
    <location>
        <begin position="12"/>
        <end position="28"/>
    </location>
</feature>
<organism evidence="2 3">
    <name type="scientific">Seonamhaeicola aphaedonensis</name>
    <dbReference type="NCBI Taxonomy" id="1461338"/>
    <lineage>
        <taxon>Bacteria</taxon>
        <taxon>Pseudomonadati</taxon>
        <taxon>Bacteroidota</taxon>
        <taxon>Flavobacteriia</taxon>
        <taxon>Flavobacteriales</taxon>
        <taxon>Flavobacteriaceae</taxon>
    </lineage>
</organism>
<proteinExistence type="predicted"/>
<name>A0A3D9HKX7_9FLAO</name>
<gene>
    <name evidence="2" type="ORF">DFQ02_101172</name>
</gene>
<sequence>MKAIINKGRLISFYCFVITMIVSLTLFSCEEVLDTVKDCVIPNPELPDKQLKTAKLGEPYSEEIKAYLKNEPNVDGYIYSFNIKGQLPEGITVNRFHRTLFFEGIPTETGAFSINITVEVHESIQAIDICVKKATREYTLVVSNQ</sequence>
<dbReference type="RefSeq" id="WP_116039101.1">
    <property type="nucleotide sequence ID" value="NZ_QRDX01000001.1"/>
</dbReference>